<dbReference type="CDD" id="cd16025">
    <property type="entry name" value="PAS_like"/>
    <property type="match status" value="1"/>
</dbReference>
<evidence type="ECO:0000256" key="3">
    <source>
        <dbReference type="ARBA" id="ARBA00022801"/>
    </source>
</evidence>
<dbReference type="PANTHER" id="PTHR42693:SF43">
    <property type="entry name" value="BLL2667 PROTEIN"/>
    <property type="match status" value="1"/>
</dbReference>
<dbReference type="InterPro" id="IPR000917">
    <property type="entry name" value="Sulfatase_N"/>
</dbReference>
<evidence type="ECO:0000313" key="7">
    <source>
        <dbReference type="Proteomes" id="UP001320159"/>
    </source>
</evidence>
<dbReference type="SUPFAM" id="SSF53649">
    <property type="entry name" value="Alkaline phosphatase-like"/>
    <property type="match status" value="1"/>
</dbReference>
<evidence type="ECO:0000259" key="5">
    <source>
        <dbReference type="Pfam" id="PF00884"/>
    </source>
</evidence>
<keyword evidence="4" id="KW-0106">Calcium</keyword>
<keyword evidence="3" id="KW-0378">Hydrolase</keyword>
<dbReference type="Proteomes" id="UP001320159">
    <property type="component" value="Unassembled WGS sequence"/>
</dbReference>
<dbReference type="AlphaFoldDB" id="A0AAP2RDP7"/>
<dbReference type="EMBL" id="PGCK01000002">
    <property type="protein sequence ID" value="MCD1294145.1"/>
    <property type="molecule type" value="Genomic_DNA"/>
</dbReference>
<dbReference type="Pfam" id="PF00884">
    <property type="entry name" value="Sulfatase"/>
    <property type="match status" value="1"/>
</dbReference>
<sequence>MAKFIDPYSSGEFHGRIGRTYRESVPWWPEPVLAKEGSPNILYIVLDDVGFGSLSCYGGPIDTPTFDRLAANGLRYNNFHTTALCSPTRSCLLTGRNHHSNAMAGITEIATGFPGYNGHIPLTNAFLSEILTPNGYSAYAVGKWHLTPDEETNMASPRTRWPMGRGFERFYGFLGGETHQYDPDLVYDNHEIDPPKTPEEGYHLTEDLVDKTIDFIKDLKAVTPDKPFFIYFCTGACHAPHHVPKEWADQYKGLFDKGWDKVREETLERQKKMGIVPLNTELPPREPEVQEWDGLPDNEKKLYARMMEVFAGFLSHTDHHIGRLIDFLEETGDLDNTLIFVISDNGASAEGGQFGSVNENRFFNMVPESLEDNLKMLDELGGPRTYNHYPMGWTMAMNTPFKRWKRETHNGGISDPFIVHWPKGIKSKGEVRSQYLHAIDVMPTVLDILNIEHPIVVKGYVQKPIEGVSFGYSFDYEEAPSVRKTQYYEMFSYRAIYHDGWKAVAPWPFGKEVTEEELSRVKWELYHVDEDFSECHDVADRHPEKLQELIETWWMEAGKYHVLPLDGRGQERLAEPRPVMVKDRTKYTYYPGISPVPERVAADVKNRSHSITAHVNIPKGGADGVLLAHGSVFGGYSFYIKDRKLHYVHNYVGITEYRISSEFDVPEGEATLRFEFKKTGDHQGKGILFINGKKAGEGEIPHTVPIAYNLAGEGLCCGYDGGVPVTDDYKSPFKFTGKIKKVTVDISGEKKRDTELETRMAFARE</sequence>
<reference evidence="6 7" key="1">
    <citation type="submission" date="2017-11" db="EMBL/GenBank/DDBJ databases">
        <title>Isolation and Characterization of Family Methanocellaceae Species from Potential Methane Hydrate Area Offshore Southwestern Taiwan.</title>
        <authorList>
            <person name="Zhang W.-L."/>
            <person name="Chen W.-C."/>
            <person name="Lai M.-C."/>
            <person name="Chen S.-C."/>
        </authorList>
    </citation>
    <scope>NUCLEOTIDE SEQUENCE [LARGE SCALE GENOMIC DNA]</scope>
    <source>
        <strain evidence="6 7">CWC-04</strain>
    </source>
</reference>
<feature type="domain" description="Sulfatase N-terminal" evidence="5">
    <location>
        <begin position="39"/>
        <end position="451"/>
    </location>
</feature>
<gene>
    <name evidence="6" type="ORF">CUJ83_03945</name>
</gene>
<dbReference type="InterPro" id="IPR017850">
    <property type="entry name" value="Alkaline_phosphatase_core_sf"/>
</dbReference>
<dbReference type="Gene3D" id="3.30.1120.10">
    <property type="match status" value="1"/>
</dbReference>
<organism evidence="6 7">
    <name type="scientific">Methanooceanicella nereidis</name>
    <dbReference type="NCBI Taxonomy" id="2052831"/>
    <lineage>
        <taxon>Archaea</taxon>
        <taxon>Methanobacteriati</taxon>
        <taxon>Methanobacteriota</taxon>
        <taxon>Stenosarchaea group</taxon>
        <taxon>Methanomicrobia</taxon>
        <taxon>Methanocellales</taxon>
        <taxon>Methanocellaceae</taxon>
        <taxon>Methanooceanicella</taxon>
    </lineage>
</organism>
<evidence type="ECO:0000313" key="6">
    <source>
        <dbReference type="EMBL" id="MCD1294145.1"/>
    </source>
</evidence>
<name>A0AAP2RDP7_9EURY</name>
<dbReference type="InterPro" id="IPR024607">
    <property type="entry name" value="Sulfatase_CS"/>
</dbReference>
<dbReference type="InterPro" id="IPR050738">
    <property type="entry name" value="Sulfatase"/>
</dbReference>
<dbReference type="PROSITE" id="PS00523">
    <property type="entry name" value="SULFATASE_1"/>
    <property type="match status" value="1"/>
</dbReference>
<evidence type="ECO:0000256" key="2">
    <source>
        <dbReference type="ARBA" id="ARBA00022723"/>
    </source>
</evidence>
<comment type="caution">
    <text evidence="6">The sequence shown here is derived from an EMBL/GenBank/DDBJ whole genome shotgun (WGS) entry which is preliminary data.</text>
</comment>
<dbReference type="GO" id="GO:0016787">
    <property type="term" value="F:hydrolase activity"/>
    <property type="evidence" value="ECO:0007669"/>
    <property type="project" value="UniProtKB-KW"/>
</dbReference>
<evidence type="ECO:0000256" key="1">
    <source>
        <dbReference type="ARBA" id="ARBA00008779"/>
    </source>
</evidence>
<evidence type="ECO:0000256" key="4">
    <source>
        <dbReference type="ARBA" id="ARBA00022837"/>
    </source>
</evidence>
<dbReference type="RefSeq" id="WP_230740832.1">
    <property type="nucleotide sequence ID" value="NZ_PGCK01000002.1"/>
</dbReference>
<dbReference type="GO" id="GO:0046872">
    <property type="term" value="F:metal ion binding"/>
    <property type="evidence" value="ECO:0007669"/>
    <property type="project" value="UniProtKB-KW"/>
</dbReference>
<proteinExistence type="inferred from homology"/>
<accession>A0AAP2RDP7</accession>
<comment type="similarity">
    <text evidence="1">Belongs to the sulfatase family.</text>
</comment>
<dbReference type="PANTHER" id="PTHR42693">
    <property type="entry name" value="ARYLSULFATASE FAMILY MEMBER"/>
    <property type="match status" value="1"/>
</dbReference>
<keyword evidence="7" id="KW-1185">Reference proteome</keyword>
<dbReference type="Gene3D" id="3.40.720.10">
    <property type="entry name" value="Alkaline Phosphatase, subunit A"/>
    <property type="match status" value="1"/>
</dbReference>
<protein>
    <submittedName>
        <fullName evidence="6">Arylsulfatase</fullName>
    </submittedName>
</protein>
<keyword evidence="2" id="KW-0479">Metal-binding</keyword>